<evidence type="ECO:0000256" key="5">
    <source>
        <dbReference type="ARBA" id="ARBA00022821"/>
    </source>
</evidence>
<keyword evidence="10" id="KW-1185">Reference proteome</keyword>
<evidence type="ECO:0000256" key="6">
    <source>
        <dbReference type="SAM" id="Coils"/>
    </source>
</evidence>
<dbReference type="Pfam" id="PF18052">
    <property type="entry name" value="Rx_N"/>
    <property type="match status" value="1"/>
</dbReference>
<dbReference type="AlphaFoldDB" id="A0ABD0U544"/>
<dbReference type="GO" id="GO:0006952">
    <property type="term" value="P:defense response"/>
    <property type="evidence" value="ECO:0007669"/>
    <property type="project" value="UniProtKB-KW"/>
</dbReference>
<organism evidence="9 10">
    <name type="scientific">Dendrobium thyrsiflorum</name>
    <name type="common">Pinecone-like raceme dendrobium</name>
    <name type="synonym">Orchid</name>
    <dbReference type="NCBI Taxonomy" id="117978"/>
    <lineage>
        <taxon>Eukaryota</taxon>
        <taxon>Viridiplantae</taxon>
        <taxon>Streptophyta</taxon>
        <taxon>Embryophyta</taxon>
        <taxon>Tracheophyta</taxon>
        <taxon>Spermatophyta</taxon>
        <taxon>Magnoliopsida</taxon>
        <taxon>Liliopsida</taxon>
        <taxon>Asparagales</taxon>
        <taxon>Orchidaceae</taxon>
        <taxon>Epidendroideae</taxon>
        <taxon>Malaxideae</taxon>
        <taxon>Dendrobiinae</taxon>
        <taxon>Dendrobium</taxon>
    </lineage>
</organism>
<keyword evidence="2" id="KW-0433">Leucine-rich repeat</keyword>
<dbReference type="InterPro" id="IPR002182">
    <property type="entry name" value="NB-ARC"/>
</dbReference>
<protein>
    <submittedName>
        <fullName evidence="9">Uncharacterized protein</fullName>
    </submittedName>
</protein>
<feature type="domain" description="NB-ARC" evidence="7">
    <location>
        <begin position="215"/>
        <end position="280"/>
    </location>
</feature>
<keyword evidence="6" id="KW-0175">Coiled coil</keyword>
<evidence type="ECO:0000256" key="1">
    <source>
        <dbReference type="ARBA" id="ARBA00008894"/>
    </source>
</evidence>
<proteinExistence type="inferred from homology"/>
<dbReference type="GO" id="GO:0000166">
    <property type="term" value="F:nucleotide binding"/>
    <property type="evidence" value="ECO:0007669"/>
    <property type="project" value="UniProtKB-KW"/>
</dbReference>
<evidence type="ECO:0000256" key="4">
    <source>
        <dbReference type="ARBA" id="ARBA00022741"/>
    </source>
</evidence>
<dbReference type="InterPro" id="IPR041118">
    <property type="entry name" value="Rx_N"/>
</dbReference>
<feature type="domain" description="Disease resistance N-terminal" evidence="8">
    <location>
        <begin position="49"/>
        <end position="120"/>
    </location>
</feature>
<keyword evidence="3" id="KW-0677">Repeat</keyword>
<keyword evidence="4" id="KW-0547">Nucleotide-binding</keyword>
<evidence type="ECO:0000256" key="2">
    <source>
        <dbReference type="ARBA" id="ARBA00022614"/>
    </source>
</evidence>
<dbReference type="Proteomes" id="UP001552299">
    <property type="component" value="Unassembled WGS sequence"/>
</dbReference>
<dbReference type="PANTHER" id="PTHR19338">
    <property type="entry name" value="TRANSLOCASE OF INNER MITOCHONDRIAL MEMBRANE 13 HOMOLOG"/>
    <property type="match status" value="1"/>
</dbReference>
<reference evidence="9 10" key="1">
    <citation type="journal article" date="2024" name="Plant Biotechnol. J.">
        <title>Dendrobium thyrsiflorum genome and its molecular insights into genes involved in important horticultural traits.</title>
        <authorList>
            <person name="Chen B."/>
            <person name="Wang J.Y."/>
            <person name="Zheng P.J."/>
            <person name="Li K.L."/>
            <person name="Liang Y.M."/>
            <person name="Chen X.F."/>
            <person name="Zhang C."/>
            <person name="Zhao X."/>
            <person name="He X."/>
            <person name="Zhang G.Q."/>
            <person name="Liu Z.J."/>
            <person name="Xu Q."/>
        </authorList>
    </citation>
    <scope>NUCLEOTIDE SEQUENCE [LARGE SCALE GENOMIC DNA]</scope>
    <source>
        <strain evidence="9">GZMU011</strain>
    </source>
</reference>
<dbReference type="Gene3D" id="3.40.50.300">
    <property type="entry name" value="P-loop containing nucleotide triphosphate hydrolases"/>
    <property type="match status" value="1"/>
</dbReference>
<keyword evidence="5" id="KW-0611">Plant defense</keyword>
<evidence type="ECO:0000259" key="8">
    <source>
        <dbReference type="Pfam" id="PF18052"/>
    </source>
</evidence>
<dbReference type="InterPro" id="IPR027417">
    <property type="entry name" value="P-loop_NTPase"/>
</dbReference>
<comment type="similarity">
    <text evidence="1">Belongs to the disease resistance NB-LRR family.</text>
</comment>
<gene>
    <name evidence="9" type="ORF">M5K25_021788</name>
</gene>
<name>A0ABD0U544_DENTH</name>
<dbReference type="Pfam" id="PF00931">
    <property type="entry name" value="NB-ARC"/>
    <property type="match status" value="1"/>
</dbReference>
<sequence length="316" mass="35979">MAGTTSSIISNLLSSLERLSQFMPTFTSLAASSSSSIAHEDVTTVEVNSIQERLMEDLSRLSRMLQRIQAVLHDAEKREINDKAIQLWLNELREVAYDAEDVLDQYDYQVIKTQLEGMTATTEAKPSLKRKRVDDDDIYGYQVSLPPSISIKIPISCDMAMRIIKIIKKFDEIAHDRKALYLREEDAPRQPHFNDVMKKPPSSSLVLESDVFGREKEKRTIIQLLMSHSKKENIVIPIVGMGGVGKTTLAQLVYNDPVVCQHFSPKVWVCVTEQSCDRDISINKMLIFIIRTLYLDIVSSIKESHKKSNCNFERLN</sequence>
<dbReference type="SUPFAM" id="SSF52540">
    <property type="entry name" value="P-loop containing nucleoside triphosphate hydrolases"/>
    <property type="match status" value="1"/>
</dbReference>
<dbReference type="EMBL" id="JANQDX010000017">
    <property type="protein sequence ID" value="KAL0907381.1"/>
    <property type="molecule type" value="Genomic_DNA"/>
</dbReference>
<accession>A0ABD0U544</accession>
<evidence type="ECO:0000259" key="7">
    <source>
        <dbReference type="Pfam" id="PF00931"/>
    </source>
</evidence>
<dbReference type="PANTHER" id="PTHR19338:SF73">
    <property type="entry name" value="DISEASE RESISTANCE PROTEIN RGA2-LIKE"/>
    <property type="match status" value="1"/>
</dbReference>
<feature type="coiled-coil region" evidence="6">
    <location>
        <begin position="51"/>
        <end position="78"/>
    </location>
</feature>
<dbReference type="Gene3D" id="1.20.5.4130">
    <property type="match status" value="1"/>
</dbReference>
<evidence type="ECO:0000256" key="3">
    <source>
        <dbReference type="ARBA" id="ARBA00022737"/>
    </source>
</evidence>
<evidence type="ECO:0000313" key="9">
    <source>
        <dbReference type="EMBL" id="KAL0907381.1"/>
    </source>
</evidence>
<comment type="caution">
    <text evidence="9">The sequence shown here is derived from an EMBL/GenBank/DDBJ whole genome shotgun (WGS) entry which is preliminary data.</text>
</comment>
<evidence type="ECO:0000313" key="10">
    <source>
        <dbReference type="Proteomes" id="UP001552299"/>
    </source>
</evidence>